<evidence type="ECO:0000256" key="3">
    <source>
        <dbReference type="ARBA" id="ARBA00022617"/>
    </source>
</evidence>
<dbReference type="Proteomes" id="UP001459277">
    <property type="component" value="Unassembled WGS sequence"/>
</dbReference>
<dbReference type="PANTHER" id="PTHR24296">
    <property type="entry name" value="CYTOCHROME P450"/>
    <property type="match status" value="1"/>
</dbReference>
<name>A0AAW2CGV6_9ROSI</name>
<gene>
    <name evidence="10" type="ORF">SO802_021394</name>
</gene>
<keyword evidence="8" id="KW-1133">Transmembrane helix</keyword>
<keyword evidence="9" id="KW-0732">Signal</keyword>
<feature type="chain" id="PRO_5043520065" description="Cytochrome P450" evidence="9">
    <location>
        <begin position="22"/>
        <end position="178"/>
    </location>
</feature>
<comment type="caution">
    <text evidence="10">The sequence shown here is derived from an EMBL/GenBank/DDBJ whole genome shotgun (WGS) entry which is preliminary data.</text>
</comment>
<keyword evidence="3" id="KW-0349">Heme</keyword>
<dbReference type="GO" id="GO:0005506">
    <property type="term" value="F:iron ion binding"/>
    <property type="evidence" value="ECO:0007669"/>
    <property type="project" value="InterPro"/>
</dbReference>
<evidence type="ECO:0000256" key="8">
    <source>
        <dbReference type="SAM" id="Phobius"/>
    </source>
</evidence>
<feature type="signal peptide" evidence="9">
    <location>
        <begin position="1"/>
        <end position="21"/>
    </location>
</feature>
<evidence type="ECO:0000256" key="6">
    <source>
        <dbReference type="ARBA" id="ARBA00023004"/>
    </source>
</evidence>
<comment type="cofactor">
    <cofactor evidence="1">
        <name>heme</name>
        <dbReference type="ChEBI" id="CHEBI:30413"/>
    </cofactor>
</comment>
<evidence type="ECO:0000256" key="5">
    <source>
        <dbReference type="ARBA" id="ARBA00023002"/>
    </source>
</evidence>
<keyword evidence="6" id="KW-0408">Iron</keyword>
<evidence type="ECO:0008006" key="12">
    <source>
        <dbReference type="Google" id="ProtNLM"/>
    </source>
</evidence>
<protein>
    <recommendedName>
        <fullName evidence="12">Cytochrome P450</fullName>
    </recommendedName>
</protein>
<reference evidence="10 11" key="1">
    <citation type="submission" date="2024-01" db="EMBL/GenBank/DDBJ databases">
        <title>A telomere-to-telomere, gap-free genome of sweet tea (Lithocarpus litseifolius).</title>
        <authorList>
            <person name="Zhou J."/>
        </authorList>
    </citation>
    <scope>NUCLEOTIDE SEQUENCE [LARGE SCALE GENOMIC DNA]</scope>
    <source>
        <strain evidence="10">Zhou-2022a</strain>
        <tissue evidence="10">Leaf</tissue>
    </source>
</reference>
<keyword evidence="8" id="KW-0472">Membrane</keyword>
<keyword evidence="4" id="KW-0479">Metal-binding</keyword>
<dbReference type="AlphaFoldDB" id="A0AAW2CGV6"/>
<proteinExistence type="inferred from homology"/>
<keyword evidence="5" id="KW-0560">Oxidoreductase</keyword>
<sequence>MTLAIALLPLLIASWIGEVTSDFNVLMVVHWNGRPFNHYSSVREFALNIIKEKKQRLGEKESLDSVDLLSRILSSGHSDENFMTNIVISFIIAGCDTTLAALTWFFWLLSKNPEIESEILNEINEKSEVPVFDEFIQYYKGFELLRRWMMKHHSQAMDFSNLDFEAIDTEVLVDEAKE</sequence>
<dbReference type="InterPro" id="IPR001128">
    <property type="entry name" value="Cyt_P450"/>
</dbReference>
<dbReference type="Pfam" id="PF00067">
    <property type="entry name" value="p450"/>
    <property type="match status" value="1"/>
</dbReference>
<evidence type="ECO:0000313" key="11">
    <source>
        <dbReference type="Proteomes" id="UP001459277"/>
    </source>
</evidence>
<keyword evidence="8" id="KW-0812">Transmembrane</keyword>
<dbReference type="EMBL" id="JAZDWU010000007">
    <property type="protein sequence ID" value="KAK9996708.1"/>
    <property type="molecule type" value="Genomic_DNA"/>
</dbReference>
<comment type="similarity">
    <text evidence="2">Belongs to the cytochrome P450 family.</text>
</comment>
<evidence type="ECO:0000256" key="4">
    <source>
        <dbReference type="ARBA" id="ARBA00022723"/>
    </source>
</evidence>
<dbReference type="SUPFAM" id="SSF48264">
    <property type="entry name" value="Cytochrome P450"/>
    <property type="match status" value="1"/>
</dbReference>
<dbReference type="GO" id="GO:0016705">
    <property type="term" value="F:oxidoreductase activity, acting on paired donors, with incorporation or reduction of molecular oxygen"/>
    <property type="evidence" value="ECO:0007669"/>
    <property type="project" value="InterPro"/>
</dbReference>
<dbReference type="GO" id="GO:0004497">
    <property type="term" value="F:monooxygenase activity"/>
    <property type="evidence" value="ECO:0007669"/>
    <property type="project" value="UniProtKB-KW"/>
</dbReference>
<evidence type="ECO:0000256" key="1">
    <source>
        <dbReference type="ARBA" id="ARBA00001971"/>
    </source>
</evidence>
<evidence type="ECO:0000256" key="9">
    <source>
        <dbReference type="SAM" id="SignalP"/>
    </source>
</evidence>
<dbReference type="InterPro" id="IPR036396">
    <property type="entry name" value="Cyt_P450_sf"/>
</dbReference>
<evidence type="ECO:0000313" key="10">
    <source>
        <dbReference type="EMBL" id="KAK9996708.1"/>
    </source>
</evidence>
<accession>A0AAW2CGV6</accession>
<keyword evidence="11" id="KW-1185">Reference proteome</keyword>
<evidence type="ECO:0000256" key="7">
    <source>
        <dbReference type="ARBA" id="ARBA00023033"/>
    </source>
</evidence>
<feature type="transmembrane region" description="Helical" evidence="8">
    <location>
        <begin position="86"/>
        <end position="109"/>
    </location>
</feature>
<dbReference type="GO" id="GO:0020037">
    <property type="term" value="F:heme binding"/>
    <property type="evidence" value="ECO:0007669"/>
    <property type="project" value="InterPro"/>
</dbReference>
<evidence type="ECO:0000256" key="2">
    <source>
        <dbReference type="ARBA" id="ARBA00010617"/>
    </source>
</evidence>
<dbReference type="Gene3D" id="1.10.630.10">
    <property type="entry name" value="Cytochrome P450"/>
    <property type="match status" value="1"/>
</dbReference>
<keyword evidence="7" id="KW-0503">Monooxygenase</keyword>
<organism evidence="10 11">
    <name type="scientific">Lithocarpus litseifolius</name>
    <dbReference type="NCBI Taxonomy" id="425828"/>
    <lineage>
        <taxon>Eukaryota</taxon>
        <taxon>Viridiplantae</taxon>
        <taxon>Streptophyta</taxon>
        <taxon>Embryophyta</taxon>
        <taxon>Tracheophyta</taxon>
        <taxon>Spermatophyta</taxon>
        <taxon>Magnoliopsida</taxon>
        <taxon>eudicotyledons</taxon>
        <taxon>Gunneridae</taxon>
        <taxon>Pentapetalae</taxon>
        <taxon>rosids</taxon>
        <taxon>fabids</taxon>
        <taxon>Fagales</taxon>
        <taxon>Fagaceae</taxon>
        <taxon>Lithocarpus</taxon>
    </lineage>
</organism>